<gene>
    <name evidence="2" type="ORF">Aau02nite_20640</name>
</gene>
<proteinExistence type="predicted"/>
<evidence type="ECO:0000313" key="2">
    <source>
        <dbReference type="EMBL" id="GIM65912.1"/>
    </source>
</evidence>
<feature type="compositionally biased region" description="Basic and acidic residues" evidence="1">
    <location>
        <begin position="197"/>
        <end position="208"/>
    </location>
</feature>
<reference evidence="2" key="1">
    <citation type="submission" date="2021-03" db="EMBL/GenBank/DDBJ databases">
        <title>Whole genome shotgun sequence of Actinoplanes auranticolor NBRC 12245.</title>
        <authorList>
            <person name="Komaki H."/>
            <person name="Tamura T."/>
        </authorList>
    </citation>
    <scope>NUCLEOTIDE SEQUENCE</scope>
    <source>
        <strain evidence="2">NBRC 12245</strain>
    </source>
</reference>
<keyword evidence="3" id="KW-1185">Reference proteome</keyword>
<evidence type="ECO:0000256" key="1">
    <source>
        <dbReference type="SAM" id="MobiDB-lite"/>
    </source>
</evidence>
<feature type="region of interest" description="Disordered" evidence="1">
    <location>
        <begin position="180"/>
        <end position="220"/>
    </location>
</feature>
<name>A0A919S7B5_9ACTN</name>
<protein>
    <submittedName>
        <fullName evidence="2">Uncharacterized protein</fullName>
    </submittedName>
</protein>
<dbReference type="EMBL" id="BOQL01000018">
    <property type="protein sequence ID" value="GIM65912.1"/>
    <property type="molecule type" value="Genomic_DNA"/>
</dbReference>
<accession>A0A919S7B5</accession>
<sequence>MVESVPLNPLPARFLRSSRRRFGELPQQAEGSVLVFQCNDRFSVAPTGPRMLLSEVVVKATMVAVVLTRSQVVPAVAALPSVSPGRRLVLRASYNCTVVDPVRVLEVGCWDVRTELLEYLLSDTRVRMLGAREDVTENPEVSQRILARTFARNELDPPVIPGMRVRLVDLTLGVQEDAASMGGSHKSFDEADAAPRYQDRFGDEEAPRDAYGTYSPDGDY</sequence>
<dbReference type="Proteomes" id="UP000681340">
    <property type="component" value="Unassembled WGS sequence"/>
</dbReference>
<evidence type="ECO:0000313" key="3">
    <source>
        <dbReference type="Proteomes" id="UP000681340"/>
    </source>
</evidence>
<organism evidence="2 3">
    <name type="scientific">Actinoplanes auranticolor</name>
    <dbReference type="NCBI Taxonomy" id="47988"/>
    <lineage>
        <taxon>Bacteria</taxon>
        <taxon>Bacillati</taxon>
        <taxon>Actinomycetota</taxon>
        <taxon>Actinomycetes</taxon>
        <taxon>Micromonosporales</taxon>
        <taxon>Micromonosporaceae</taxon>
        <taxon>Actinoplanes</taxon>
    </lineage>
</organism>
<comment type="caution">
    <text evidence="2">The sequence shown here is derived from an EMBL/GenBank/DDBJ whole genome shotgun (WGS) entry which is preliminary data.</text>
</comment>
<dbReference type="AlphaFoldDB" id="A0A919S7B5"/>